<dbReference type="InterPro" id="IPR006119">
    <property type="entry name" value="Resolv_N"/>
</dbReference>
<comment type="caution">
    <text evidence="2">The sequence shown here is derived from an EMBL/GenBank/DDBJ whole genome shotgun (WGS) entry which is preliminary data.</text>
</comment>
<evidence type="ECO:0000313" key="3">
    <source>
        <dbReference type="Proteomes" id="UP001620405"/>
    </source>
</evidence>
<dbReference type="InterPro" id="IPR038109">
    <property type="entry name" value="DNA_bind_recomb_sf"/>
</dbReference>
<dbReference type="PROSITE" id="PS51736">
    <property type="entry name" value="RECOMBINASES_3"/>
    <property type="match status" value="1"/>
</dbReference>
<keyword evidence="3" id="KW-1185">Reference proteome</keyword>
<evidence type="ECO:0000313" key="2">
    <source>
        <dbReference type="EMBL" id="MFK2873028.1"/>
    </source>
</evidence>
<dbReference type="SUPFAM" id="SSF53041">
    <property type="entry name" value="Resolvase-like"/>
    <property type="match status" value="1"/>
</dbReference>
<dbReference type="Gene3D" id="3.40.50.1390">
    <property type="entry name" value="Resolvase, N-terminal catalytic domain"/>
    <property type="match status" value="1"/>
</dbReference>
<dbReference type="Pfam" id="PF07508">
    <property type="entry name" value="Recombinase"/>
    <property type="match status" value="1"/>
</dbReference>
<evidence type="ECO:0000259" key="1">
    <source>
        <dbReference type="PROSITE" id="PS51736"/>
    </source>
</evidence>
<gene>
    <name evidence="2" type="ORF">ISP13_05740</name>
</gene>
<name>A0ABW8ISU8_9GAMM</name>
<dbReference type="PANTHER" id="PTHR30461">
    <property type="entry name" value="DNA-INVERTASE FROM LAMBDOID PROPHAGE"/>
    <property type="match status" value="1"/>
</dbReference>
<proteinExistence type="predicted"/>
<dbReference type="CDD" id="cd00338">
    <property type="entry name" value="Ser_Recombinase"/>
    <property type="match status" value="1"/>
</dbReference>
<sequence length="522" mass="59713">MSTLGYSYEPNSEGEVIRVAQYVRMSTEHQQYSTENQRSVNEAYAAAHGMVIVRTYADDGKSGLRLTGRHALQRLLKDVQASPLPFTSLLVYDVSRWGRFQDADESAYYEFLCRRAGVNVEYCTEPFENDGTPASTLMKSIKRWMAGEYSRELSNKVFYGQSRQIRLGFHQGGTAGFGLRRQLLDERCRPKLLLKRGEVKNLRTEHVKLVQGPPNETAVVMRIYDMFVRQRCTMAYIAEQLNGERVCTDLGRTWTPTTIRSVLTNEKYIGNSVYNRTSFKLKHRRQVNSPDTWVRHDGAFEAVISSALFVQAKAIFAEKAKRFPKELMLSDLRKLFEKEGYLSAPLINAQANMPKAATYKTRFKGLVDAYALIGVQPTKQHAYVHINRERRQVHHDFVEQLCAALEGAGASVAIRDHHRLLIINDELTLWVAVARRYDMCGRIPRWRSWPCYPTECDIAVIMRVGPDNRTAMDYYIFPGIDLPARVIALAEDHNELGIDTYRFQSLEPLLDIARRGPLAKLP</sequence>
<dbReference type="Pfam" id="PF00239">
    <property type="entry name" value="Resolvase"/>
    <property type="match status" value="1"/>
</dbReference>
<dbReference type="InterPro" id="IPR036162">
    <property type="entry name" value="Resolvase-like_N_sf"/>
</dbReference>
<dbReference type="PANTHER" id="PTHR30461:SF23">
    <property type="entry name" value="DNA RECOMBINASE-RELATED"/>
    <property type="match status" value="1"/>
</dbReference>
<accession>A0ABW8ISU8</accession>
<dbReference type="RefSeq" id="WP_284398375.1">
    <property type="nucleotide sequence ID" value="NZ_BSNQ01000003.1"/>
</dbReference>
<dbReference type="SMART" id="SM00857">
    <property type="entry name" value="Resolvase"/>
    <property type="match status" value="1"/>
</dbReference>
<dbReference type="EMBL" id="JADIKG010000011">
    <property type="protein sequence ID" value="MFK2873028.1"/>
    <property type="molecule type" value="Genomic_DNA"/>
</dbReference>
<organism evidence="2 3">
    <name type="scientific">Dyella lipolytica</name>
    <dbReference type="NCBI Taxonomy" id="1867835"/>
    <lineage>
        <taxon>Bacteria</taxon>
        <taxon>Pseudomonadati</taxon>
        <taxon>Pseudomonadota</taxon>
        <taxon>Gammaproteobacteria</taxon>
        <taxon>Lysobacterales</taxon>
        <taxon>Rhodanobacteraceae</taxon>
        <taxon>Dyella</taxon>
    </lineage>
</organism>
<dbReference type="Gene3D" id="3.90.1750.20">
    <property type="entry name" value="Putative Large Serine Recombinase, Chain B, Domain 2"/>
    <property type="match status" value="1"/>
</dbReference>
<protein>
    <submittedName>
        <fullName evidence="2">Recombinase family protein</fullName>
    </submittedName>
</protein>
<dbReference type="InterPro" id="IPR050639">
    <property type="entry name" value="SSR_resolvase"/>
</dbReference>
<reference evidence="2 3" key="1">
    <citation type="submission" date="2020-10" db="EMBL/GenBank/DDBJ databases">
        <title>Phylogeny of dyella-like bacteria.</title>
        <authorList>
            <person name="Fu J."/>
        </authorList>
    </citation>
    <scope>NUCLEOTIDE SEQUENCE [LARGE SCALE GENOMIC DNA]</scope>
    <source>
        <strain evidence="2 3">DHOB07</strain>
    </source>
</reference>
<dbReference type="Proteomes" id="UP001620405">
    <property type="component" value="Unassembled WGS sequence"/>
</dbReference>
<feature type="domain" description="Resolvase/invertase-type recombinase catalytic" evidence="1">
    <location>
        <begin position="18"/>
        <end position="172"/>
    </location>
</feature>
<dbReference type="InterPro" id="IPR011109">
    <property type="entry name" value="DNA_bind_recombinase_dom"/>
</dbReference>